<dbReference type="Proteomes" id="UP000694402">
    <property type="component" value="Unassembled WGS sequence"/>
</dbReference>
<dbReference type="AlphaFoldDB" id="A0A8C8M2K5"/>
<accession>A0A8C8M2K5</accession>
<gene>
    <name evidence="1" type="primary">USB1</name>
</gene>
<evidence type="ECO:0000313" key="1">
    <source>
        <dbReference type="Ensembl" id="ENSOTSP00005060621.1"/>
    </source>
</evidence>
<dbReference type="Ensembl" id="ENSOTST00005065969.2">
    <property type="protein sequence ID" value="ENSOTSP00005060621.1"/>
    <property type="gene ID" value="ENSOTSG00005029139.2"/>
</dbReference>
<proteinExistence type="predicted"/>
<keyword evidence="2" id="KW-1185">Reference proteome</keyword>
<name>A0A8C8M2K5_ONCTS</name>
<organism evidence="1 2">
    <name type="scientific">Oncorhynchus tshawytscha</name>
    <name type="common">Chinook salmon</name>
    <name type="synonym">Salmo tshawytscha</name>
    <dbReference type="NCBI Taxonomy" id="74940"/>
    <lineage>
        <taxon>Eukaryota</taxon>
        <taxon>Metazoa</taxon>
        <taxon>Chordata</taxon>
        <taxon>Craniata</taxon>
        <taxon>Vertebrata</taxon>
        <taxon>Euteleostomi</taxon>
        <taxon>Actinopterygii</taxon>
        <taxon>Neopterygii</taxon>
        <taxon>Teleostei</taxon>
        <taxon>Protacanthopterygii</taxon>
        <taxon>Salmoniformes</taxon>
        <taxon>Salmonidae</taxon>
        <taxon>Salmoninae</taxon>
        <taxon>Oncorhynchus</taxon>
    </lineage>
</organism>
<protein>
    <submittedName>
        <fullName evidence="1">Uncharacterized protein</fullName>
    </submittedName>
</protein>
<evidence type="ECO:0000313" key="2">
    <source>
        <dbReference type="Proteomes" id="UP000694402"/>
    </source>
</evidence>
<reference evidence="1" key="2">
    <citation type="submission" date="2025-09" db="UniProtKB">
        <authorList>
            <consortium name="Ensembl"/>
        </authorList>
    </citation>
    <scope>IDENTIFICATION</scope>
</reference>
<dbReference type="GeneTree" id="ENSGT00390000004596"/>
<reference evidence="1" key="1">
    <citation type="submission" date="2025-08" db="UniProtKB">
        <authorList>
            <consortium name="Ensembl"/>
        </authorList>
    </citation>
    <scope>IDENTIFICATION</scope>
</reference>
<sequence length="152" mass="17678">LHIRMLVSYSNSSEEEIENVLLEDVTKRLRYWHRDDNSLRKKLPLPGSVLDMFTEEDDDPQTGQHTTWGNWTTYVYFPHKYIPEEGFLELLDEMTKVAGSHDISLTHTDEHHWIQPFIQSLRTDLAHGRMSTGLLPCAKPVPSMLPFTSTRL</sequence>